<evidence type="ECO:0000256" key="3">
    <source>
        <dbReference type="ARBA" id="ARBA00022452"/>
    </source>
</evidence>
<proteinExistence type="inferred from homology"/>
<feature type="transmembrane region" description="Helical" evidence="12">
    <location>
        <begin position="12"/>
        <end position="38"/>
    </location>
</feature>
<comment type="subcellular location">
    <subcellularLocation>
        <location evidence="1 10">Cell outer membrane</location>
        <topology evidence="1 10">Multi-pass membrane protein</topology>
    </subcellularLocation>
</comment>
<sequence>MSSFFCSTPGRGAFCFWLVVGFFVILQLAVFPALVYALNQTAQPDTLRLRLEQIYIEASRMPVAPERLPVEVSLVRADAAAASAAASLGDVLRFHTPVMIRAYGLGGIQSVSARGFGARQTSLMWNGFGINHAMLGETDYNLIPAGFASNIRVATGNSSASFGEGSTAGAVLFDSPQPENETAFSLQTGAWGQRQFGLQTGFRGPVFRASLHLSGAQAMNNYPYFDDIRQREEVRRNNQFQNRHALLNAGFTQGSWHYDGSLWLGAAEHHIAGSSAIRNPRAVQDDRFTRWTNLLARQQGRGLWQLSSFHEWYALDYTDVPARIESTSDLRRHQARLVYRQELSTRLFLSGGLDAGHLSVETNNYSGTETRQQLSAFVQAEVRPTQTLAIYPVLRVLTYSDFGQAFTGSFGANWRTPLDGLYLRGQIARNFNPPGLNDLFWGQGGNPDLKPEESLSLEAGAAWARNLGELQTRAGVTLYRIWFENGIRWLPGAGGIWSPVNLFEIDSRGVEADLSLSYDWRGWGFSMDAALARTRATIPREETVEGQLRRVDRQLTYVPEWSWKAGAGIRKLGAFANFSLQHAGSRFTTADHSSPIDPLSAFTDMNLQLGYEGRFRGTQLRLAWTLHNLTDGQHEFISRYPLPPRYQTLSLRIGFLY</sequence>
<evidence type="ECO:0000256" key="4">
    <source>
        <dbReference type="ARBA" id="ARBA00022692"/>
    </source>
</evidence>
<dbReference type="Gene3D" id="2.170.130.10">
    <property type="entry name" value="TonB-dependent receptor, plug domain"/>
    <property type="match status" value="1"/>
</dbReference>
<feature type="domain" description="TonB-dependent receptor plug" evidence="14">
    <location>
        <begin position="67"/>
        <end position="170"/>
    </location>
</feature>
<dbReference type="PANTHER" id="PTHR30069">
    <property type="entry name" value="TONB-DEPENDENT OUTER MEMBRANE RECEPTOR"/>
    <property type="match status" value="1"/>
</dbReference>
<reference evidence="15 16" key="1">
    <citation type="submission" date="2018-03" db="EMBL/GenBank/DDBJ databases">
        <title>Phenotypic and genomic properties of Cyclonatronum proteinivorum gen. nov., sp. nov., a haloalkaliphilic bacteroidete from soda lakes possessing Na+-translocating rhodopsin.</title>
        <authorList>
            <person name="Toshchakov S.V."/>
            <person name="Korzhenkov A."/>
            <person name="Samarov N.I."/>
            <person name="Kublanov I.V."/>
            <person name="Muntyan M.S."/>
            <person name="Sorokin D.Y."/>
        </authorList>
    </citation>
    <scope>NUCLEOTIDE SEQUENCE [LARGE SCALE GENOMIC DNA]</scope>
    <source>
        <strain evidence="15 16">Omega</strain>
    </source>
</reference>
<protein>
    <submittedName>
        <fullName evidence="15">Outer membrane cobalamin receptor protein</fullName>
    </submittedName>
</protein>
<dbReference type="AlphaFoldDB" id="A0A345UNB1"/>
<keyword evidence="4 10" id="KW-0812">Transmembrane</keyword>
<dbReference type="Pfam" id="PF00593">
    <property type="entry name" value="TonB_dep_Rec_b-barrel"/>
    <property type="match status" value="1"/>
</dbReference>
<keyword evidence="5" id="KW-0732">Signal</keyword>
<keyword evidence="3 10" id="KW-1134">Transmembrane beta strand</keyword>
<dbReference type="GO" id="GO:0009279">
    <property type="term" value="C:cell outer membrane"/>
    <property type="evidence" value="ECO:0007669"/>
    <property type="project" value="UniProtKB-SubCell"/>
</dbReference>
<dbReference type="InterPro" id="IPR039426">
    <property type="entry name" value="TonB-dep_rcpt-like"/>
</dbReference>
<evidence type="ECO:0000256" key="9">
    <source>
        <dbReference type="ARBA" id="ARBA00023237"/>
    </source>
</evidence>
<gene>
    <name evidence="15" type="ORF">CYPRO_2722</name>
</gene>
<dbReference type="InterPro" id="IPR036942">
    <property type="entry name" value="Beta-barrel_TonB_sf"/>
</dbReference>
<dbReference type="PROSITE" id="PS52016">
    <property type="entry name" value="TONB_DEPENDENT_REC_3"/>
    <property type="match status" value="1"/>
</dbReference>
<evidence type="ECO:0000259" key="13">
    <source>
        <dbReference type="Pfam" id="PF00593"/>
    </source>
</evidence>
<feature type="domain" description="TonB-dependent receptor-like beta-barrel" evidence="13">
    <location>
        <begin position="192"/>
        <end position="628"/>
    </location>
</feature>
<dbReference type="GO" id="GO:0015344">
    <property type="term" value="F:siderophore uptake transmembrane transporter activity"/>
    <property type="evidence" value="ECO:0007669"/>
    <property type="project" value="TreeGrafter"/>
</dbReference>
<evidence type="ECO:0000256" key="1">
    <source>
        <dbReference type="ARBA" id="ARBA00004571"/>
    </source>
</evidence>
<dbReference type="InterPro" id="IPR000531">
    <property type="entry name" value="Beta-barrel_TonB"/>
</dbReference>
<evidence type="ECO:0000256" key="6">
    <source>
        <dbReference type="ARBA" id="ARBA00023077"/>
    </source>
</evidence>
<evidence type="ECO:0000256" key="11">
    <source>
        <dbReference type="RuleBase" id="RU003357"/>
    </source>
</evidence>
<dbReference type="Pfam" id="PF07715">
    <property type="entry name" value="Plug"/>
    <property type="match status" value="1"/>
</dbReference>
<keyword evidence="6 11" id="KW-0798">TonB box</keyword>
<keyword evidence="9 10" id="KW-0998">Cell outer membrane</keyword>
<evidence type="ECO:0000256" key="12">
    <source>
        <dbReference type="SAM" id="Phobius"/>
    </source>
</evidence>
<keyword evidence="8 15" id="KW-0675">Receptor</keyword>
<dbReference type="InterPro" id="IPR037066">
    <property type="entry name" value="Plug_dom_sf"/>
</dbReference>
<dbReference type="SUPFAM" id="SSF56935">
    <property type="entry name" value="Porins"/>
    <property type="match status" value="1"/>
</dbReference>
<organism evidence="15 16">
    <name type="scientific">Cyclonatronum proteinivorum</name>
    <dbReference type="NCBI Taxonomy" id="1457365"/>
    <lineage>
        <taxon>Bacteria</taxon>
        <taxon>Pseudomonadati</taxon>
        <taxon>Balneolota</taxon>
        <taxon>Balneolia</taxon>
        <taxon>Balneolales</taxon>
        <taxon>Cyclonatronaceae</taxon>
        <taxon>Cyclonatronum</taxon>
    </lineage>
</organism>
<evidence type="ECO:0000256" key="8">
    <source>
        <dbReference type="ARBA" id="ARBA00023170"/>
    </source>
</evidence>
<evidence type="ECO:0000256" key="10">
    <source>
        <dbReference type="PROSITE-ProRule" id="PRU01360"/>
    </source>
</evidence>
<dbReference type="OrthoDB" id="9762903at2"/>
<dbReference type="Proteomes" id="UP000254808">
    <property type="component" value="Chromosome"/>
</dbReference>
<keyword evidence="12" id="KW-1133">Transmembrane helix</keyword>
<keyword evidence="2 10" id="KW-0813">Transport</keyword>
<accession>A0A345UNB1</accession>
<evidence type="ECO:0000259" key="14">
    <source>
        <dbReference type="Pfam" id="PF07715"/>
    </source>
</evidence>
<evidence type="ECO:0000313" key="16">
    <source>
        <dbReference type="Proteomes" id="UP000254808"/>
    </source>
</evidence>
<dbReference type="KEGG" id="cprv:CYPRO_2722"/>
<evidence type="ECO:0000256" key="7">
    <source>
        <dbReference type="ARBA" id="ARBA00023136"/>
    </source>
</evidence>
<evidence type="ECO:0000256" key="2">
    <source>
        <dbReference type="ARBA" id="ARBA00022448"/>
    </source>
</evidence>
<dbReference type="InterPro" id="IPR012910">
    <property type="entry name" value="Plug_dom"/>
</dbReference>
<dbReference type="GO" id="GO:0044718">
    <property type="term" value="P:siderophore transmembrane transport"/>
    <property type="evidence" value="ECO:0007669"/>
    <property type="project" value="TreeGrafter"/>
</dbReference>
<keyword evidence="16" id="KW-1185">Reference proteome</keyword>
<evidence type="ECO:0000313" key="15">
    <source>
        <dbReference type="EMBL" id="AXJ01963.1"/>
    </source>
</evidence>
<dbReference type="EMBL" id="CP027806">
    <property type="protein sequence ID" value="AXJ01963.1"/>
    <property type="molecule type" value="Genomic_DNA"/>
</dbReference>
<dbReference type="PANTHER" id="PTHR30069:SF29">
    <property type="entry name" value="HEMOGLOBIN AND HEMOGLOBIN-HAPTOGLOBIN-BINDING PROTEIN 1-RELATED"/>
    <property type="match status" value="1"/>
</dbReference>
<comment type="similarity">
    <text evidence="10 11">Belongs to the TonB-dependent receptor family.</text>
</comment>
<evidence type="ECO:0000256" key="5">
    <source>
        <dbReference type="ARBA" id="ARBA00022729"/>
    </source>
</evidence>
<dbReference type="Gene3D" id="2.40.170.20">
    <property type="entry name" value="TonB-dependent receptor, beta-barrel domain"/>
    <property type="match status" value="1"/>
</dbReference>
<name>A0A345UNB1_9BACT</name>
<dbReference type="RefSeq" id="WP_114985103.1">
    <property type="nucleotide sequence ID" value="NZ_CP027806.1"/>
</dbReference>
<keyword evidence="7 10" id="KW-0472">Membrane</keyword>